<dbReference type="AlphaFoldDB" id="A0A9D2SJN7"/>
<feature type="transmembrane region" description="Helical" evidence="1">
    <location>
        <begin position="9"/>
        <end position="27"/>
    </location>
</feature>
<sequence length="155" mass="16430">MKEKAPGKTLLKVVGIIMVVLGVLSFLTNLVNFAMLGTIGEGEMGELFEQTITASGITVEAYQMSVYITAAGSLLNTVIGIIGIVNCNKIQKAGICFVCGIILILWQLGTDAYSAISSGVTVLSIVSMILGLILPLLYFWGALKNRQAMLDGKAQ</sequence>
<comment type="caution">
    <text evidence="2">The sequence shown here is derived from an EMBL/GenBank/DDBJ whole genome shotgun (WGS) entry which is preliminary data.</text>
</comment>
<dbReference type="Proteomes" id="UP000823893">
    <property type="component" value="Unassembled WGS sequence"/>
</dbReference>
<evidence type="ECO:0000313" key="2">
    <source>
        <dbReference type="EMBL" id="HJC10888.1"/>
    </source>
</evidence>
<accession>A0A9D2SJN7</accession>
<protein>
    <recommendedName>
        <fullName evidence="4">DUF4064 domain-containing protein</fullName>
    </recommendedName>
</protein>
<evidence type="ECO:0000256" key="1">
    <source>
        <dbReference type="SAM" id="Phobius"/>
    </source>
</evidence>
<gene>
    <name evidence="2" type="ORF">H9935_08740</name>
</gene>
<organism evidence="2 3">
    <name type="scientific">Candidatus Blautia merdigallinarum</name>
    <dbReference type="NCBI Taxonomy" id="2838495"/>
    <lineage>
        <taxon>Bacteria</taxon>
        <taxon>Bacillati</taxon>
        <taxon>Bacillota</taxon>
        <taxon>Clostridia</taxon>
        <taxon>Lachnospirales</taxon>
        <taxon>Lachnospiraceae</taxon>
        <taxon>Blautia</taxon>
    </lineage>
</organism>
<keyword evidence="1" id="KW-0812">Transmembrane</keyword>
<name>A0A9D2SJN7_9FIRM</name>
<keyword evidence="1" id="KW-0472">Membrane</keyword>
<dbReference type="EMBL" id="DWWV01000111">
    <property type="protein sequence ID" value="HJC10888.1"/>
    <property type="molecule type" value="Genomic_DNA"/>
</dbReference>
<feature type="transmembrane region" description="Helical" evidence="1">
    <location>
        <begin position="115"/>
        <end position="140"/>
    </location>
</feature>
<evidence type="ECO:0008006" key="4">
    <source>
        <dbReference type="Google" id="ProtNLM"/>
    </source>
</evidence>
<proteinExistence type="predicted"/>
<feature type="transmembrane region" description="Helical" evidence="1">
    <location>
        <begin position="92"/>
        <end position="109"/>
    </location>
</feature>
<reference evidence="2" key="2">
    <citation type="submission" date="2021-04" db="EMBL/GenBank/DDBJ databases">
        <authorList>
            <person name="Gilroy R."/>
        </authorList>
    </citation>
    <scope>NUCLEOTIDE SEQUENCE</scope>
    <source>
        <strain evidence="2">ChiSxjej6B18-287</strain>
    </source>
</reference>
<evidence type="ECO:0000313" key="3">
    <source>
        <dbReference type="Proteomes" id="UP000823893"/>
    </source>
</evidence>
<keyword evidence="1" id="KW-1133">Transmembrane helix</keyword>
<feature type="transmembrane region" description="Helical" evidence="1">
    <location>
        <begin position="64"/>
        <end position="85"/>
    </location>
</feature>
<reference evidence="2" key="1">
    <citation type="journal article" date="2021" name="PeerJ">
        <title>Extensive microbial diversity within the chicken gut microbiome revealed by metagenomics and culture.</title>
        <authorList>
            <person name="Gilroy R."/>
            <person name="Ravi A."/>
            <person name="Getino M."/>
            <person name="Pursley I."/>
            <person name="Horton D.L."/>
            <person name="Alikhan N.F."/>
            <person name="Baker D."/>
            <person name="Gharbi K."/>
            <person name="Hall N."/>
            <person name="Watson M."/>
            <person name="Adriaenssens E.M."/>
            <person name="Foster-Nyarko E."/>
            <person name="Jarju S."/>
            <person name="Secka A."/>
            <person name="Antonio M."/>
            <person name="Oren A."/>
            <person name="Chaudhuri R.R."/>
            <person name="La Ragione R."/>
            <person name="Hildebrand F."/>
            <person name="Pallen M.J."/>
        </authorList>
    </citation>
    <scope>NUCLEOTIDE SEQUENCE</scope>
    <source>
        <strain evidence="2">ChiSxjej6B18-287</strain>
    </source>
</reference>